<dbReference type="SMART" id="SM00028">
    <property type="entry name" value="TPR"/>
    <property type="match status" value="4"/>
</dbReference>
<comment type="subcellular location">
    <subcellularLocation>
        <location evidence="1">Cytoplasm</location>
    </subcellularLocation>
</comment>
<proteinExistence type="inferred from homology"/>
<comment type="similarity">
    <text evidence="5">Belongs to the Rap family.</text>
</comment>
<dbReference type="EMBL" id="JAWMAJ010000088">
    <property type="protein sequence ID" value="MDV7219266.1"/>
    <property type="molecule type" value="Genomic_DNA"/>
</dbReference>
<feature type="repeat" description="TPR" evidence="6">
    <location>
        <begin position="403"/>
        <end position="436"/>
    </location>
</feature>
<reference evidence="8 9" key="1">
    <citation type="submission" date="2023-10" db="EMBL/GenBank/DDBJ databases">
        <title>Characterization of rhizosphere-enriched actinobacteria from wheat plants lab-grown on chernevaya soil.</title>
        <authorList>
            <person name="Tikhonova E.N."/>
            <person name="Konopkin A."/>
            <person name="Kravchenko I.K."/>
        </authorList>
    </citation>
    <scope>NUCLEOTIDE SEQUENCE [LARGE SCALE GENOMIC DNA]</scope>
    <source>
        <strain evidence="8 9">RR29</strain>
    </source>
</reference>
<dbReference type="InterPro" id="IPR018704">
    <property type="entry name" value="SecYEG/CpoB_TPR"/>
</dbReference>
<evidence type="ECO:0000256" key="1">
    <source>
        <dbReference type="ARBA" id="ARBA00004496"/>
    </source>
</evidence>
<evidence type="ECO:0000313" key="9">
    <source>
        <dbReference type="Proteomes" id="UP001187346"/>
    </source>
</evidence>
<dbReference type="PROSITE" id="PS50005">
    <property type="entry name" value="TPR"/>
    <property type="match status" value="1"/>
</dbReference>
<protein>
    <submittedName>
        <fullName evidence="8">Helix-turn-helix domain-containing protein</fullName>
    </submittedName>
</protein>
<keyword evidence="3" id="KW-0677">Repeat</keyword>
<dbReference type="Pfam" id="PF09976">
    <property type="entry name" value="TPR_21"/>
    <property type="match status" value="1"/>
</dbReference>
<name>A0ABU4FFA0_9ACTN</name>
<dbReference type="InterPro" id="IPR051476">
    <property type="entry name" value="Bac_ResReg_Asp_Phosphatase"/>
</dbReference>
<comment type="caution">
    <text evidence="8">The sequence shown here is derived from an EMBL/GenBank/DDBJ whole genome shotgun (WGS) entry which is preliminary data.</text>
</comment>
<dbReference type="Proteomes" id="UP001187346">
    <property type="component" value="Unassembled WGS sequence"/>
</dbReference>
<dbReference type="Gene3D" id="1.25.40.10">
    <property type="entry name" value="Tetratricopeptide repeat domain"/>
    <property type="match status" value="3"/>
</dbReference>
<keyword evidence="2" id="KW-0963">Cytoplasm</keyword>
<dbReference type="InterPro" id="IPR011990">
    <property type="entry name" value="TPR-like_helical_dom_sf"/>
</dbReference>
<evidence type="ECO:0000256" key="3">
    <source>
        <dbReference type="ARBA" id="ARBA00022737"/>
    </source>
</evidence>
<evidence type="ECO:0000256" key="4">
    <source>
        <dbReference type="ARBA" id="ARBA00022803"/>
    </source>
</evidence>
<dbReference type="RefSeq" id="WP_019060071.1">
    <property type="nucleotide sequence ID" value="NZ_JAPEMW010000001.1"/>
</dbReference>
<keyword evidence="4 6" id="KW-0802">TPR repeat</keyword>
<evidence type="ECO:0000256" key="6">
    <source>
        <dbReference type="PROSITE-ProRule" id="PRU00339"/>
    </source>
</evidence>
<dbReference type="InterPro" id="IPR019734">
    <property type="entry name" value="TPR_rpt"/>
</dbReference>
<gene>
    <name evidence="8" type="ORF">R5A26_25335</name>
</gene>
<evidence type="ECO:0000256" key="2">
    <source>
        <dbReference type="ARBA" id="ARBA00022490"/>
    </source>
</evidence>
<dbReference type="SUPFAM" id="SSF47413">
    <property type="entry name" value="lambda repressor-like DNA-binding domains"/>
    <property type="match status" value="1"/>
</dbReference>
<feature type="domain" description="HTH cro/C1-type" evidence="7">
    <location>
        <begin position="16"/>
        <end position="69"/>
    </location>
</feature>
<dbReference type="Pfam" id="PF13432">
    <property type="entry name" value="TPR_16"/>
    <property type="match status" value="1"/>
</dbReference>
<dbReference type="PANTHER" id="PTHR46630:SF1">
    <property type="entry name" value="TETRATRICOPEPTIDE REPEAT PROTEIN 29"/>
    <property type="match status" value="1"/>
</dbReference>
<dbReference type="SMART" id="SM00530">
    <property type="entry name" value="HTH_XRE"/>
    <property type="match status" value="1"/>
</dbReference>
<sequence length="451" mass="49314">MDPLENTTTTGLGERIRLLRGKRGLKQQDLASSEISASYISLIESGKRAPSESVLAALAERLGCSAEYLRSGRDDHELEEARLRLAFGEMALRNGSNGEALQTLSELLTRPSLLDVSMTRRARMGQASALEKLDRTEAAIAVLEELYRDPDLAPGSTEWCQTAVALCRCYRDAGDITLSIEIGERAMSRLDALGLDVTVDHVQLGATLMASYHMRGDLTRAQLMGGKLLDAAEKQGARAARGAVYWNAGLVARSRGQLNEAMALVERALALMSEDDNLRHLAMLKMNYGSLLLQVDEPEPARGKQLLEEAQQLLAEVGNAPELAQCEIGLADADAMLGQWDEAAAHAERALGLTGTESRIQAVGARGTLAEIQLMRGNFDQAAQYLQAATRQLRQFRPSHQVALNWRYLGDLWKRQGNTAEALKAYDRALSAAGMAPHRDPSQIFTEHHRS</sequence>
<evidence type="ECO:0000259" key="7">
    <source>
        <dbReference type="PROSITE" id="PS50943"/>
    </source>
</evidence>
<dbReference type="Pfam" id="PF01381">
    <property type="entry name" value="HTH_3"/>
    <property type="match status" value="1"/>
</dbReference>
<organism evidence="8 9">
    <name type="scientific">Streptomyces prunicolor</name>
    <dbReference type="NCBI Taxonomy" id="67348"/>
    <lineage>
        <taxon>Bacteria</taxon>
        <taxon>Bacillati</taxon>
        <taxon>Actinomycetota</taxon>
        <taxon>Actinomycetes</taxon>
        <taxon>Kitasatosporales</taxon>
        <taxon>Streptomycetaceae</taxon>
        <taxon>Streptomyces</taxon>
    </lineage>
</organism>
<dbReference type="PROSITE" id="PS50943">
    <property type="entry name" value="HTH_CROC1"/>
    <property type="match status" value="1"/>
</dbReference>
<dbReference type="Gene3D" id="1.10.260.40">
    <property type="entry name" value="lambda repressor-like DNA-binding domains"/>
    <property type="match status" value="1"/>
</dbReference>
<dbReference type="SUPFAM" id="SSF48452">
    <property type="entry name" value="TPR-like"/>
    <property type="match status" value="2"/>
</dbReference>
<dbReference type="InterPro" id="IPR001387">
    <property type="entry name" value="Cro/C1-type_HTH"/>
</dbReference>
<evidence type="ECO:0000256" key="5">
    <source>
        <dbReference type="ARBA" id="ARBA00038253"/>
    </source>
</evidence>
<dbReference type="CDD" id="cd00093">
    <property type="entry name" value="HTH_XRE"/>
    <property type="match status" value="1"/>
</dbReference>
<keyword evidence="9" id="KW-1185">Reference proteome</keyword>
<accession>A0ABU4FFA0</accession>
<evidence type="ECO:0000313" key="8">
    <source>
        <dbReference type="EMBL" id="MDV7219266.1"/>
    </source>
</evidence>
<dbReference type="InterPro" id="IPR010982">
    <property type="entry name" value="Lambda_DNA-bd_dom_sf"/>
</dbReference>
<dbReference type="PANTHER" id="PTHR46630">
    <property type="entry name" value="TETRATRICOPEPTIDE REPEAT PROTEIN 29"/>
    <property type="match status" value="1"/>
</dbReference>